<dbReference type="Proteomes" id="UP000001941">
    <property type="component" value="Chromosome"/>
</dbReference>
<proteinExistence type="predicted"/>
<reference evidence="3" key="1">
    <citation type="journal article" date="2016" name="Stand. Genomic Sci.">
        <title>Complete genome sequence of Methanospirillum hungatei type strain JF1.</title>
        <authorList>
            <person name="Gunsalus R.P."/>
            <person name="Cook L.E."/>
            <person name="Crable B."/>
            <person name="Rohlin L."/>
            <person name="McDonald E."/>
            <person name="Mouttaki H."/>
            <person name="Sieber J.R."/>
            <person name="Poweleit N."/>
            <person name="Zhou H."/>
            <person name="Lapidus A.L."/>
            <person name="Daligault H.E."/>
            <person name="Land M."/>
            <person name="Gilna P."/>
            <person name="Ivanova N."/>
            <person name="Kyrpides N."/>
            <person name="Culley D.E."/>
            <person name="McInerney M.J."/>
        </authorList>
    </citation>
    <scope>NUCLEOTIDE SEQUENCE [LARGE SCALE GENOMIC DNA]</scope>
    <source>
        <strain evidence="3">ATCC 27890 / DSM 864 / NBRC 100397 / JF-1</strain>
    </source>
</reference>
<evidence type="ECO:0000313" key="2">
    <source>
        <dbReference type="EMBL" id="ABD40839.1"/>
    </source>
</evidence>
<evidence type="ECO:0000313" key="3">
    <source>
        <dbReference type="Proteomes" id="UP000001941"/>
    </source>
</evidence>
<dbReference type="OrthoDB" id="117814at2157"/>
<dbReference type="AlphaFoldDB" id="Q2FQ81"/>
<dbReference type="EnsemblBacteria" id="ABD40839">
    <property type="protein sequence ID" value="ABD40839"/>
    <property type="gene ID" value="Mhun_1090"/>
</dbReference>
<organism evidence="2 3">
    <name type="scientific">Methanospirillum hungatei JF-1 (strain ATCC 27890 / DSM 864 / NBRC 100397 / JF-1)</name>
    <dbReference type="NCBI Taxonomy" id="323259"/>
    <lineage>
        <taxon>Archaea</taxon>
        <taxon>Methanobacteriati</taxon>
        <taxon>Methanobacteriota</taxon>
        <taxon>Stenosarchaea group</taxon>
        <taxon>Methanomicrobia</taxon>
        <taxon>Methanomicrobiales</taxon>
        <taxon>Methanospirillaceae</taxon>
        <taxon>Methanospirillum</taxon>
    </lineage>
</organism>
<protein>
    <submittedName>
        <fullName evidence="2">Uncharacterized protein</fullName>
    </submittedName>
</protein>
<keyword evidence="3" id="KW-1185">Reference proteome</keyword>
<feature type="compositionally biased region" description="Acidic residues" evidence="1">
    <location>
        <begin position="772"/>
        <end position="793"/>
    </location>
</feature>
<dbReference type="KEGG" id="mhu:Mhun_1090"/>
<dbReference type="GeneID" id="3922230"/>
<name>Q2FQ81_METHJ</name>
<evidence type="ECO:0000256" key="1">
    <source>
        <dbReference type="SAM" id="MobiDB-lite"/>
    </source>
</evidence>
<dbReference type="STRING" id="323259.Mhun_1090"/>
<sequence>MTEADPILSSLLTLTRKDQVVEVRIITQDGIGSGYYNNPAKLAQAVKILDSNPQIKGIYITLNEINPALLARRENRIIMRLTKKDATTADHDITRRVWLPIDIDPKRPSGVSSSDEEHAAAFRKADEIAAYLTSLGWPAPLRADSGNGAHLLYRIDLPNDDDSRELIKSCLHTLHLLFSDEVCTVDCANFNAARIWKLYGTTSRKGDNTTERPHRKACLFAGPERLTLVPDSDLHRLGKIFPKEPEKMTKTGKEEPVTDLASWLKSHDLGYVAKPYADGTLYILDQCPFSDAHQDGAYAIQFSSGAIFAGCHHDSCGGGTQRWQDLKRKYDGTSDIEDRLKKLRGDRIRDKAVYEGRVPASLSDPGIEEKAERILTTADPIPYMLDTFSHDHEGDRVVAECLIMSLASRSVINSKGLHVSITGESGKGKSHAIDTMMNLVPPEVRLSGRMSDKALFYIKDLQPGTVIALDDVTLSDQMQEILKGVTTSFQRPFTYRTVSKDRNAVTCTIPERCVWWIAKVEGAGDDQVFNRMLTAWIDDSEEQDKRVLSRMLAEAAHLPDTRGDDREDVLVVREMWRKLEPAFVLIPYAERIQFQSASNRRNPDMLLDLIKTHAILMQFQRERTIRDGMVCISATIDDFSEAVRLYDALNGETGGQSTKLTRREATLINSIEKMGLVEMTVPELQRITGWASSSIYKLLNGYNSRGNTYSGLLEKCPAISVYERAVTTGEDGRTIQRRTKVYAWDASLYAAWVKGGAVSLRDESGCSGRDPDDGDESSDSDSDLPIDPDDPIDSFDPHASSDSDDGDEYDPSKCGALSGCSDVVEIFECAEGQTTHMAQNGPEKSVSEAVRKNKDDCCTSEASASQSKTADITQNSTYTYVHSSTPLCEAEHTLTQNGLDEHLEPRPPVCGSASAEHNTQKLLNAGENELSQADRERIFSASCSNPASIPISQIRPSDFTRISGWPSKVRCAVCGRAHTVYSCTKSDLKNQKEPVMLCEECYSRAASRHVARLVMLPTLDLHMMKRVDRDLGRCQVCNTFAVAWHDSSAQTGLCESCYSRELSRLNKERGVL</sequence>
<dbReference type="InParanoid" id="Q2FQ81"/>
<dbReference type="HOGENOM" id="CLU_013770_0_0_2"/>
<dbReference type="eggNOG" id="arCOG07809">
    <property type="taxonomic scope" value="Archaea"/>
</dbReference>
<dbReference type="RefSeq" id="WP_011448117.1">
    <property type="nucleotide sequence ID" value="NC_007796.1"/>
</dbReference>
<dbReference type="EMBL" id="CP000254">
    <property type="protein sequence ID" value="ABD40839.1"/>
    <property type="molecule type" value="Genomic_DNA"/>
</dbReference>
<gene>
    <name evidence="2" type="ordered locus">Mhun_1090</name>
</gene>
<accession>Q2FQ81</accession>
<feature type="region of interest" description="Disordered" evidence="1">
    <location>
        <begin position="761"/>
        <end position="812"/>
    </location>
</feature>